<keyword evidence="2" id="KW-1185">Reference proteome</keyword>
<proteinExistence type="predicted"/>
<organism evidence="1 2">
    <name type="scientific">Heyndrickxia sporothermodurans</name>
    <dbReference type="NCBI Taxonomy" id="46224"/>
    <lineage>
        <taxon>Bacteria</taxon>
        <taxon>Bacillati</taxon>
        <taxon>Bacillota</taxon>
        <taxon>Bacilli</taxon>
        <taxon>Bacillales</taxon>
        <taxon>Bacillaceae</taxon>
        <taxon>Heyndrickxia</taxon>
    </lineage>
</organism>
<reference evidence="1 2" key="1">
    <citation type="submission" date="2016-01" db="EMBL/GenBank/DDBJ databases">
        <title>Genome Sequences of Twelve Sporeforming Bacillus Species Isolated from Foods.</title>
        <authorList>
            <person name="Berendsen E.M."/>
            <person name="Wells-Bennik M.H."/>
            <person name="Krawcyk A.O."/>
            <person name="De Jong A."/>
            <person name="Holsappel S."/>
            <person name="Eijlander R.T."/>
            <person name="Kuipers O.P."/>
        </authorList>
    </citation>
    <scope>NUCLEOTIDE SEQUENCE [LARGE SCALE GENOMIC DNA]</scope>
    <source>
        <strain evidence="1 2">B4102</strain>
    </source>
</reference>
<protein>
    <submittedName>
        <fullName evidence="1">Uncharacterized protein</fullName>
    </submittedName>
</protein>
<dbReference type="EMBL" id="LQYN01000133">
    <property type="protein sequence ID" value="KYC89421.1"/>
    <property type="molecule type" value="Genomic_DNA"/>
</dbReference>
<dbReference type="Proteomes" id="UP000075666">
    <property type="component" value="Unassembled WGS sequence"/>
</dbReference>
<dbReference type="AlphaFoldDB" id="A0A150KK74"/>
<evidence type="ECO:0000313" key="1">
    <source>
        <dbReference type="EMBL" id="KYC89421.1"/>
    </source>
</evidence>
<dbReference type="PATRIC" id="fig|46224.3.peg.1141"/>
<evidence type="ECO:0000313" key="2">
    <source>
        <dbReference type="Proteomes" id="UP000075666"/>
    </source>
</evidence>
<gene>
    <name evidence="1" type="ORF">B4102_3989</name>
</gene>
<comment type="caution">
    <text evidence="1">The sequence shown here is derived from an EMBL/GenBank/DDBJ whole genome shotgun (WGS) entry which is preliminary data.</text>
</comment>
<name>A0A150KK74_9BACI</name>
<accession>A0A150KK74</accession>
<sequence length="37" mass="4412">MLKLKQLYIQLNNFNNFKNYANNIFKSQKGELDGKAY</sequence>